<dbReference type="SUPFAM" id="SSF52075">
    <property type="entry name" value="Outer arm dynein light chain 1"/>
    <property type="match status" value="1"/>
</dbReference>
<feature type="region of interest" description="Disordered" evidence="5">
    <location>
        <begin position="582"/>
        <end position="608"/>
    </location>
</feature>
<dbReference type="InterPro" id="IPR003591">
    <property type="entry name" value="Leu-rich_rpt_typical-subtyp"/>
</dbReference>
<dbReference type="OrthoDB" id="676979at2759"/>
<dbReference type="GO" id="GO:0005737">
    <property type="term" value="C:cytoplasm"/>
    <property type="evidence" value="ECO:0007669"/>
    <property type="project" value="UniProtKB-SubCell"/>
</dbReference>
<dbReference type="Gene3D" id="3.80.10.10">
    <property type="entry name" value="Ribonuclease Inhibitor"/>
    <property type="match status" value="1"/>
</dbReference>
<dbReference type="EMBL" id="CENE01000019">
    <property type="protein sequence ID" value="CEQ41983.1"/>
    <property type="molecule type" value="Genomic_DNA"/>
</dbReference>
<feature type="compositionally biased region" description="Low complexity" evidence="5">
    <location>
        <begin position="77"/>
        <end position="87"/>
    </location>
</feature>
<feature type="compositionally biased region" description="Acidic residues" evidence="5">
    <location>
        <begin position="804"/>
        <end position="824"/>
    </location>
</feature>
<dbReference type="Proteomes" id="UP000243876">
    <property type="component" value="Unassembled WGS sequence"/>
</dbReference>
<feature type="compositionally biased region" description="Gly residues" evidence="5">
    <location>
        <begin position="849"/>
        <end position="862"/>
    </location>
</feature>
<gene>
    <name evidence="6" type="primary">SPOSA6832_03767</name>
</gene>
<feature type="region of interest" description="Disordered" evidence="5">
    <location>
        <begin position="643"/>
        <end position="862"/>
    </location>
</feature>
<comment type="subcellular location">
    <subcellularLocation>
        <location evidence="1">Cytoplasm</location>
    </subcellularLocation>
</comment>
<protein>
    <submittedName>
        <fullName evidence="6">SPOSA6832_03767-mRNA-1:cds</fullName>
    </submittedName>
</protein>
<dbReference type="AlphaFoldDB" id="A0A0D6EQ78"/>
<feature type="region of interest" description="Disordered" evidence="5">
    <location>
        <begin position="75"/>
        <end position="97"/>
    </location>
</feature>
<feature type="compositionally biased region" description="Gly residues" evidence="5">
    <location>
        <begin position="351"/>
        <end position="361"/>
    </location>
</feature>
<dbReference type="InterPro" id="IPR001611">
    <property type="entry name" value="Leu-rich_rpt"/>
</dbReference>
<name>A0A0D6EQ78_SPOSA</name>
<feature type="region of interest" description="Disordered" evidence="5">
    <location>
        <begin position="339"/>
        <end position="398"/>
    </location>
</feature>
<evidence type="ECO:0000313" key="7">
    <source>
        <dbReference type="Proteomes" id="UP000243876"/>
    </source>
</evidence>
<evidence type="ECO:0000256" key="4">
    <source>
        <dbReference type="ARBA" id="ARBA00022737"/>
    </source>
</evidence>
<keyword evidence="7" id="KW-1185">Reference proteome</keyword>
<evidence type="ECO:0000256" key="3">
    <source>
        <dbReference type="ARBA" id="ARBA00022614"/>
    </source>
</evidence>
<feature type="compositionally biased region" description="Basic and acidic residues" evidence="5">
    <location>
        <begin position="767"/>
        <end position="780"/>
    </location>
</feature>
<feature type="compositionally biased region" description="Basic and acidic residues" evidence="5">
    <location>
        <begin position="789"/>
        <end position="803"/>
    </location>
</feature>
<evidence type="ECO:0000256" key="1">
    <source>
        <dbReference type="ARBA" id="ARBA00004496"/>
    </source>
</evidence>
<accession>A0A0D6EQ78</accession>
<keyword evidence="2" id="KW-0963">Cytoplasm</keyword>
<proteinExistence type="predicted"/>
<dbReference type="PANTHER" id="PTHR15454:SF69">
    <property type="entry name" value="SERINE_THREONINE-PROTEIN KINASE 11-INTERACTING PROTEIN"/>
    <property type="match status" value="1"/>
</dbReference>
<keyword evidence="3" id="KW-0433">Leucine-rich repeat</keyword>
<evidence type="ECO:0000256" key="2">
    <source>
        <dbReference type="ARBA" id="ARBA00022490"/>
    </source>
</evidence>
<dbReference type="Pfam" id="PF13855">
    <property type="entry name" value="LRR_8"/>
    <property type="match status" value="1"/>
</dbReference>
<keyword evidence="4" id="KW-0677">Repeat</keyword>
<evidence type="ECO:0000313" key="6">
    <source>
        <dbReference type="EMBL" id="CEQ41983.1"/>
    </source>
</evidence>
<organism evidence="6 7">
    <name type="scientific">Sporidiobolus salmonicolor</name>
    <name type="common">Yeast-like fungus</name>
    <name type="synonym">Sporobolomyces salmonicolor</name>
    <dbReference type="NCBI Taxonomy" id="5005"/>
    <lineage>
        <taxon>Eukaryota</taxon>
        <taxon>Fungi</taxon>
        <taxon>Dikarya</taxon>
        <taxon>Basidiomycota</taxon>
        <taxon>Pucciniomycotina</taxon>
        <taxon>Microbotryomycetes</taxon>
        <taxon>Sporidiobolales</taxon>
        <taxon>Sporidiobolaceae</taxon>
        <taxon>Sporobolomyces</taxon>
    </lineage>
</organism>
<feature type="compositionally biased region" description="Basic residues" evidence="5">
    <location>
        <begin position="837"/>
        <end position="847"/>
    </location>
</feature>
<dbReference type="PANTHER" id="PTHR15454">
    <property type="entry name" value="NISCHARIN RELATED"/>
    <property type="match status" value="1"/>
</dbReference>
<sequence length="862" mass="91182">MAASSSSTSASTDAHASIPGPAYLSALSRFIRTHEAALAAYHAPRRPASSALLSPGGGAPGPSWTTILSLGILPDASSPSSPSSSPRKSTRTPMPPAVQKREPLVLEFDPHHLYYLLLKFDELALSTGGELDIKVEGGHARPMTIDYTAVEGSGVIDIEHDRDGGGTPSIFAGLPGAGMLGFSSAGGKDTSDSRSVRSGKSSFSFGSGWWGLGSSSSASALPAEDEPAQVRYIYASCTKLPALKLSPFVFSASASIAPSSSHPPTAAVQGFEDCPPPSTCVPLSVFKNLTSLHLVDLDPRAFLGWEVLAVQLRRLEVVRGGIEDVGELICDCVVEDEERSQRRREAESGGEASGGGKGTVGEGRRRRAEGANSSSFLEPNPQPPDARPRSPTTASYPAPPRLAWSSLRHLSLTDNSLTFLPSPPLSFLPTLTSLDLSSNLLVSVPPALSSLPHLRSLNLRDNMIDTLLGLPTILGAVEVLNLSQNRIENLSGLDRLLALERLDVRENRVYEALEVSRLAGLPRLREVWIAGNPFARKREEGGEEAWRVKCLSYFEVEREGRDDPDEGEVLLDGQAMARSERKAVEVEVARRTGRAPRAGGGAVRKRASESNLLAAERGASNGSGALKKVVVERRRVFTAPHYDLATPASSDSPTLSHSSSPTVFSPPAVASAPSQVSNPSSSTTKVKSSQKRRKPRRIVDLDAPPVPPLSASAVAAHSDSDLTTSPSNAASFGRSASPRAPIRREHISSSTYEPPVAGSSAGGEAGGEFRRKIEQLRDEVGENWLSVLGEREARAEREKKLSEDELDEEGEGQGEGDRDAEGEEAAQAPAVSAGVRVVKKKGKKKKAGNGNGNGNRNGKGGG</sequence>
<dbReference type="InterPro" id="IPR032675">
    <property type="entry name" value="LRR_dom_sf"/>
</dbReference>
<reference evidence="7" key="1">
    <citation type="submission" date="2015-02" db="EMBL/GenBank/DDBJ databases">
        <authorList>
            <person name="Gon?alves P."/>
        </authorList>
    </citation>
    <scope>NUCLEOTIDE SEQUENCE [LARGE SCALE GENOMIC DNA]</scope>
</reference>
<feature type="compositionally biased region" description="Low complexity" evidence="5">
    <location>
        <begin position="825"/>
        <end position="836"/>
    </location>
</feature>
<dbReference type="PROSITE" id="PS51450">
    <property type="entry name" value="LRR"/>
    <property type="match status" value="3"/>
</dbReference>
<dbReference type="SMART" id="SM00369">
    <property type="entry name" value="LRR_TYP"/>
    <property type="match status" value="3"/>
</dbReference>
<evidence type="ECO:0000256" key="5">
    <source>
        <dbReference type="SAM" id="MobiDB-lite"/>
    </source>
</evidence>
<feature type="compositionally biased region" description="Low complexity" evidence="5">
    <location>
        <begin position="647"/>
        <end position="687"/>
    </location>
</feature>